<keyword evidence="5" id="KW-0547">Nucleotide-binding</keyword>
<dbReference type="GO" id="GO:0005524">
    <property type="term" value="F:ATP binding"/>
    <property type="evidence" value="ECO:0007669"/>
    <property type="project" value="UniProtKB-KW"/>
</dbReference>
<dbReference type="FunFam" id="3.30.930.10:FF:000002">
    <property type="entry name" value="Threonine--tRNA ligase"/>
    <property type="match status" value="1"/>
</dbReference>
<protein>
    <recommendedName>
        <fullName evidence="2">threonine--tRNA ligase</fullName>
        <ecNumber evidence="2">6.1.1.3</ecNumber>
    </recommendedName>
    <alternativeName>
        <fullName evidence="10">Threonyl-tRNA synthetase</fullName>
    </alternativeName>
</protein>
<keyword evidence="4" id="KW-0479">Metal-binding</keyword>
<dbReference type="GO" id="GO:0004829">
    <property type="term" value="F:threonine-tRNA ligase activity"/>
    <property type="evidence" value="ECO:0007669"/>
    <property type="project" value="UniProtKB-EC"/>
</dbReference>
<dbReference type="PRINTS" id="PR01047">
    <property type="entry name" value="TRNASYNTHTHR"/>
</dbReference>
<comment type="similarity">
    <text evidence="1">Belongs to the class-II aminoacyl-tRNA synthetase family.</text>
</comment>
<dbReference type="GO" id="GO:0006435">
    <property type="term" value="P:threonyl-tRNA aminoacylation"/>
    <property type="evidence" value="ECO:0007669"/>
    <property type="project" value="InterPro"/>
</dbReference>
<feature type="non-terminal residue" evidence="13">
    <location>
        <position position="1"/>
    </location>
</feature>
<dbReference type="Pfam" id="PF00587">
    <property type="entry name" value="tRNA-synt_2b"/>
    <property type="match status" value="1"/>
</dbReference>
<dbReference type="SUPFAM" id="SSF55681">
    <property type="entry name" value="Class II aaRS and biotin synthetases"/>
    <property type="match status" value="1"/>
</dbReference>
<comment type="catalytic activity">
    <reaction evidence="11">
        <text>tRNA(Thr) + L-threonine + ATP = L-threonyl-tRNA(Thr) + AMP + diphosphate + H(+)</text>
        <dbReference type="Rhea" id="RHEA:24624"/>
        <dbReference type="Rhea" id="RHEA-COMP:9670"/>
        <dbReference type="Rhea" id="RHEA-COMP:9704"/>
        <dbReference type="ChEBI" id="CHEBI:15378"/>
        <dbReference type="ChEBI" id="CHEBI:30616"/>
        <dbReference type="ChEBI" id="CHEBI:33019"/>
        <dbReference type="ChEBI" id="CHEBI:57926"/>
        <dbReference type="ChEBI" id="CHEBI:78442"/>
        <dbReference type="ChEBI" id="CHEBI:78534"/>
        <dbReference type="ChEBI" id="CHEBI:456215"/>
        <dbReference type="EC" id="6.1.1.3"/>
    </reaction>
</comment>
<evidence type="ECO:0000259" key="12">
    <source>
        <dbReference type="PROSITE" id="PS50862"/>
    </source>
</evidence>
<dbReference type="PANTHER" id="PTHR11451">
    <property type="entry name" value="THREONINE-TRNA LIGASE"/>
    <property type="match status" value="1"/>
</dbReference>
<dbReference type="AlphaFoldDB" id="A0A9K3GNK3"/>
<dbReference type="Proteomes" id="UP000265618">
    <property type="component" value="Unassembled WGS sequence"/>
</dbReference>
<gene>
    <name evidence="13" type="ORF">KIPB_011972</name>
</gene>
<dbReference type="InterPro" id="IPR018163">
    <property type="entry name" value="Thr/Ala-tRNA-synth_IIc_edit"/>
</dbReference>
<dbReference type="InterPro" id="IPR045864">
    <property type="entry name" value="aa-tRNA-synth_II/BPL/LPL"/>
</dbReference>
<evidence type="ECO:0000256" key="10">
    <source>
        <dbReference type="ARBA" id="ARBA00031900"/>
    </source>
</evidence>
<evidence type="ECO:0000256" key="6">
    <source>
        <dbReference type="ARBA" id="ARBA00022833"/>
    </source>
</evidence>
<comment type="caution">
    <text evidence="13">The sequence shown here is derived from an EMBL/GenBank/DDBJ whole genome shotgun (WGS) entry which is preliminary data.</text>
</comment>
<dbReference type="OrthoDB" id="5423599at2759"/>
<dbReference type="Gene3D" id="3.30.930.10">
    <property type="entry name" value="Bira Bifunctional Protein, Domain 2"/>
    <property type="match status" value="1"/>
</dbReference>
<dbReference type="SUPFAM" id="SSF55186">
    <property type="entry name" value="ThrRS/AlaRS common domain"/>
    <property type="match status" value="1"/>
</dbReference>
<evidence type="ECO:0000256" key="3">
    <source>
        <dbReference type="ARBA" id="ARBA00022598"/>
    </source>
</evidence>
<dbReference type="InterPro" id="IPR006195">
    <property type="entry name" value="aa-tRNA-synth_II"/>
</dbReference>
<dbReference type="PROSITE" id="PS50862">
    <property type="entry name" value="AA_TRNA_LIGASE_II"/>
    <property type="match status" value="1"/>
</dbReference>
<evidence type="ECO:0000256" key="4">
    <source>
        <dbReference type="ARBA" id="ARBA00022723"/>
    </source>
</evidence>
<evidence type="ECO:0000256" key="5">
    <source>
        <dbReference type="ARBA" id="ARBA00022741"/>
    </source>
</evidence>
<sequence>ANDQMQRVYGVSFPDKKQLGAHKKRLEEAAKRDHRRIGDQQNLFMFHQLAPGCPFFLPDGCHIYTTLVNYLRSLYKKYGYDEVITPNFYNVDLWRTSGHWDYYKDNMFSFEHGEGTTFALKPMNCPGHCLMFKHQRHHANELPMRVCDFGVIHRNEASGALTGLTRVRRFQQDDGHIFCRPDQVMEEVKGVLAFVEEVYGIFGFEFNLALSTRPEKKFIGSLETWTNAEKQ</sequence>
<accession>A0A9K3GNK3</accession>
<evidence type="ECO:0000256" key="7">
    <source>
        <dbReference type="ARBA" id="ARBA00022840"/>
    </source>
</evidence>
<reference evidence="13 14" key="1">
    <citation type="journal article" date="2018" name="PLoS ONE">
        <title>The draft genome of Kipferlia bialata reveals reductive genome evolution in fornicate parasites.</title>
        <authorList>
            <person name="Tanifuji G."/>
            <person name="Takabayashi S."/>
            <person name="Kume K."/>
            <person name="Takagi M."/>
            <person name="Nakayama T."/>
            <person name="Kamikawa R."/>
            <person name="Inagaki Y."/>
            <person name="Hashimoto T."/>
        </authorList>
    </citation>
    <scope>NUCLEOTIDE SEQUENCE [LARGE SCALE GENOMIC DNA]</scope>
    <source>
        <strain evidence="13">NY0173</strain>
    </source>
</reference>
<keyword evidence="9" id="KW-0030">Aminoacyl-tRNA synthetase</keyword>
<organism evidence="13 14">
    <name type="scientific">Kipferlia bialata</name>
    <dbReference type="NCBI Taxonomy" id="797122"/>
    <lineage>
        <taxon>Eukaryota</taxon>
        <taxon>Metamonada</taxon>
        <taxon>Carpediemonas-like organisms</taxon>
        <taxon>Kipferlia</taxon>
    </lineage>
</organism>
<keyword evidence="14" id="KW-1185">Reference proteome</keyword>
<name>A0A9K3GNK3_9EUKA</name>
<dbReference type="EC" id="6.1.1.3" evidence="2"/>
<dbReference type="GO" id="GO:0046872">
    <property type="term" value="F:metal ion binding"/>
    <property type="evidence" value="ECO:0007669"/>
    <property type="project" value="UniProtKB-KW"/>
</dbReference>
<keyword evidence="6" id="KW-0862">Zinc</keyword>
<dbReference type="PANTHER" id="PTHR11451:SF44">
    <property type="entry name" value="THREONINE--TRNA LIGASE, CHLOROPLASTIC_MITOCHONDRIAL 2"/>
    <property type="match status" value="1"/>
</dbReference>
<feature type="non-terminal residue" evidence="13">
    <location>
        <position position="231"/>
    </location>
</feature>
<keyword evidence="3 13" id="KW-0436">Ligase</keyword>
<evidence type="ECO:0000256" key="8">
    <source>
        <dbReference type="ARBA" id="ARBA00022917"/>
    </source>
</evidence>
<feature type="domain" description="Aminoacyl-transfer RNA synthetases class-II family profile" evidence="12">
    <location>
        <begin position="58"/>
        <end position="231"/>
    </location>
</feature>
<dbReference type="InterPro" id="IPR002314">
    <property type="entry name" value="aa-tRNA-synt_IIb"/>
</dbReference>
<evidence type="ECO:0000256" key="11">
    <source>
        <dbReference type="ARBA" id="ARBA00049515"/>
    </source>
</evidence>
<keyword evidence="7" id="KW-0067">ATP-binding</keyword>
<proteinExistence type="inferred from homology"/>
<keyword evidence="8" id="KW-0648">Protein biosynthesis</keyword>
<dbReference type="EMBL" id="BDIP01005098">
    <property type="protein sequence ID" value="GIQ89488.1"/>
    <property type="molecule type" value="Genomic_DNA"/>
</dbReference>
<evidence type="ECO:0000313" key="14">
    <source>
        <dbReference type="Proteomes" id="UP000265618"/>
    </source>
</evidence>
<dbReference type="GO" id="GO:0005739">
    <property type="term" value="C:mitochondrion"/>
    <property type="evidence" value="ECO:0007669"/>
    <property type="project" value="TreeGrafter"/>
</dbReference>
<evidence type="ECO:0000313" key="13">
    <source>
        <dbReference type="EMBL" id="GIQ89488.1"/>
    </source>
</evidence>
<evidence type="ECO:0000256" key="1">
    <source>
        <dbReference type="ARBA" id="ARBA00008226"/>
    </source>
</evidence>
<evidence type="ECO:0000256" key="2">
    <source>
        <dbReference type="ARBA" id="ARBA00013163"/>
    </source>
</evidence>
<evidence type="ECO:0000256" key="9">
    <source>
        <dbReference type="ARBA" id="ARBA00023146"/>
    </source>
</evidence>
<dbReference type="InterPro" id="IPR002320">
    <property type="entry name" value="Thr-tRNA-ligase_IIa"/>
</dbReference>